<dbReference type="InterPro" id="IPR001460">
    <property type="entry name" value="PCN-bd_Tpept"/>
</dbReference>
<keyword evidence="4" id="KW-1185">Reference proteome</keyword>
<accession>A0ABW2TXC6</accession>
<dbReference type="SUPFAM" id="SSF56601">
    <property type="entry name" value="beta-lactamase/transpeptidase-like"/>
    <property type="match status" value="1"/>
</dbReference>
<organism evidence="3 4">
    <name type="scientific">Actinokineospora soli</name>
    <dbReference type="NCBI Taxonomy" id="1048753"/>
    <lineage>
        <taxon>Bacteria</taxon>
        <taxon>Bacillati</taxon>
        <taxon>Actinomycetota</taxon>
        <taxon>Actinomycetes</taxon>
        <taxon>Pseudonocardiales</taxon>
        <taxon>Pseudonocardiaceae</taxon>
        <taxon>Actinokineospora</taxon>
    </lineage>
</organism>
<name>A0ABW2TXC6_9PSEU</name>
<comment type="caution">
    <text evidence="3">The sequence shown here is derived from an EMBL/GenBank/DDBJ whole genome shotgun (WGS) entry which is preliminary data.</text>
</comment>
<dbReference type="EMBL" id="JBHTEY010000004">
    <property type="protein sequence ID" value="MFC7618444.1"/>
    <property type="molecule type" value="Genomic_DNA"/>
</dbReference>
<gene>
    <name evidence="3" type="ORF">ACFQV2_38920</name>
</gene>
<proteinExistence type="predicted"/>
<dbReference type="PANTHER" id="PTHR30627:SF24">
    <property type="entry name" value="PENICILLIN-BINDING PROTEIN 4B"/>
    <property type="match status" value="1"/>
</dbReference>
<dbReference type="Pfam" id="PF21922">
    <property type="entry name" value="PBP_dimer_2"/>
    <property type="match status" value="1"/>
</dbReference>
<dbReference type="Pfam" id="PF00905">
    <property type="entry name" value="Transpeptidase"/>
    <property type="match status" value="1"/>
</dbReference>
<evidence type="ECO:0000313" key="4">
    <source>
        <dbReference type="Proteomes" id="UP001596512"/>
    </source>
</evidence>
<reference evidence="4" key="1">
    <citation type="journal article" date="2019" name="Int. J. Syst. Evol. Microbiol.">
        <title>The Global Catalogue of Microorganisms (GCM) 10K type strain sequencing project: providing services to taxonomists for standard genome sequencing and annotation.</title>
        <authorList>
            <consortium name="The Broad Institute Genomics Platform"/>
            <consortium name="The Broad Institute Genome Sequencing Center for Infectious Disease"/>
            <person name="Wu L."/>
            <person name="Ma J."/>
        </authorList>
    </citation>
    <scope>NUCLEOTIDE SEQUENCE [LARGE SCALE GENOMIC DNA]</scope>
    <source>
        <strain evidence="4">JCM 17695</strain>
    </source>
</reference>
<evidence type="ECO:0000259" key="2">
    <source>
        <dbReference type="Pfam" id="PF21922"/>
    </source>
</evidence>
<protein>
    <submittedName>
        <fullName evidence="3">Peptidoglycan D,D-transpeptidase FtsI family protein</fullName>
    </submittedName>
</protein>
<evidence type="ECO:0000313" key="3">
    <source>
        <dbReference type="EMBL" id="MFC7618444.1"/>
    </source>
</evidence>
<dbReference type="InterPro" id="IPR050515">
    <property type="entry name" value="Beta-lactam/transpept"/>
</dbReference>
<sequence>MNTPLRRVGMAMLVMVVLLLANSTYLQVIKADDYREDSRNRRILLEEYSRERGKILVLNADNQMVALATVTPTNNRLRFLRQYTNGPMYAPITGFYSTRYGATGLEKAEDEILNGSDDRLFVRRLSDLITGRDPRGGNIVTTINPAAQKAAYDAMEQRGFSGSVVALDPKTGKILAMVNTPSFDPNPLAAHDGAVQEKSWKSYEADDRNPMLNRSIRELYAPGSTFKLVVAAAALEDGMTKDDQVTATDKIQVGGSELRNYNRGFCAGSPTTVTMETALAHSCNTAFAQLAHDMGAERLGEQAAAFGIGNNELTVPMLVEQSCIGPDVDGGCLTVADENALYQSGIGQRDVRLTPLQNAMIAAAIGNGGEVMRPQLIDRVLAPDLSEITRFDEESIGDAMSGDSARQLTEMMIASEERTGGGGKVEGLTIASKTGTAETGNDPKNTPPFAWYVAFAPAEDPKVAVAVVVESKDVAATGGKLSAQIGRATISAVLGRR</sequence>
<evidence type="ECO:0000259" key="1">
    <source>
        <dbReference type="Pfam" id="PF00905"/>
    </source>
</evidence>
<dbReference type="Gene3D" id="3.40.710.10">
    <property type="entry name" value="DD-peptidase/beta-lactamase superfamily"/>
    <property type="match status" value="1"/>
</dbReference>
<dbReference type="Gene3D" id="3.90.1310.10">
    <property type="entry name" value="Penicillin-binding protein 2a (Domain 2)"/>
    <property type="match status" value="1"/>
</dbReference>
<feature type="domain" description="Penicillin binding protein A dimerisation" evidence="2">
    <location>
        <begin position="52"/>
        <end position="139"/>
    </location>
</feature>
<dbReference type="PANTHER" id="PTHR30627">
    <property type="entry name" value="PEPTIDOGLYCAN D,D-TRANSPEPTIDASE"/>
    <property type="match status" value="1"/>
</dbReference>
<dbReference type="InterPro" id="IPR012338">
    <property type="entry name" value="Beta-lactam/transpept-like"/>
</dbReference>
<feature type="domain" description="Penicillin-binding protein transpeptidase" evidence="1">
    <location>
        <begin position="162"/>
        <end position="489"/>
    </location>
</feature>
<dbReference type="Proteomes" id="UP001596512">
    <property type="component" value="Unassembled WGS sequence"/>
</dbReference>
<dbReference type="InterPro" id="IPR054120">
    <property type="entry name" value="PBPA_dimer"/>
</dbReference>